<dbReference type="SUPFAM" id="SSF56214">
    <property type="entry name" value="4'-phosphopantetheinyl transferase"/>
    <property type="match status" value="2"/>
</dbReference>
<dbReference type="Pfam" id="PF22624">
    <property type="entry name" value="AASDHPPT_N"/>
    <property type="match status" value="1"/>
</dbReference>
<accession>A0ABT7NBQ6</accession>
<keyword evidence="2 5" id="KW-0808">Transferase</keyword>
<organism evidence="5 6">
    <name type="scientific">Variovorax dokdonensis</name>
    <dbReference type="NCBI Taxonomy" id="344883"/>
    <lineage>
        <taxon>Bacteria</taxon>
        <taxon>Pseudomonadati</taxon>
        <taxon>Pseudomonadota</taxon>
        <taxon>Betaproteobacteria</taxon>
        <taxon>Burkholderiales</taxon>
        <taxon>Comamonadaceae</taxon>
        <taxon>Variovorax</taxon>
    </lineage>
</organism>
<dbReference type="EMBL" id="JASZYV010000002">
    <property type="protein sequence ID" value="MDM0045305.1"/>
    <property type="molecule type" value="Genomic_DNA"/>
</dbReference>
<dbReference type="PANTHER" id="PTHR12215">
    <property type="entry name" value="PHOSPHOPANTETHEINE TRANSFERASE"/>
    <property type="match status" value="1"/>
</dbReference>
<feature type="domain" description="4'-phosphopantetheinyl transferase N-terminal" evidence="4">
    <location>
        <begin position="53"/>
        <end position="112"/>
    </location>
</feature>
<sequence>MPNAHTEVWIVDIAQRADEGDRPPDELSWLMAGWLSASEWDGARGLRHPLIRRQHLMGRVLARTRLAHRLGVAPRRVSFASAPSGKPYALLDGAAISVHFNISHSGERVALALAECEVGIDIERRAPDIDAPALARRFFAPAEAQWIESGGPRISQRFGALWALKEACLKMQGAGLPGGLGGFTFQRTGFRHVRTVAVEAAEAPAAVPANWHCSLRALPDYWAAVCTLLPFAQSRWHQITAEALAVS</sequence>
<comment type="caution">
    <text evidence="5">The sequence shown here is derived from an EMBL/GenBank/DDBJ whole genome shotgun (WGS) entry which is preliminary data.</text>
</comment>
<protein>
    <submittedName>
        <fullName evidence="5">4'-phosphopantetheinyl transferase superfamily protein</fullName>
    </submittedName>
</protein>
<gene>
    <name evidence="5" type="ORF">QTH91_12490</name>
</gene>
<dbReference type="PANTHER" id="PTHR12215:SF10">
    <property type="entry name" value="L-AMINOADIPATE-SEMIALDEHYDE DEHYDROGENASE-PHOSPHOPANTETHEINYL TRANSFERASE"/>
    <property type="match status" value="1"/>
</dbReference>
<dbReference type="RefSeq" id="WP_286660386.1">
    <property type="nucleotide sequence ID" value="NZ_JASZYV010000002.1"/>
</dbReference>
<evidence type="ECO:0000313" key="6">
    <source>
        <dbReference type="Proteomes" id="UP001174908"/>
    </source>
</evidence>
<reference evidence="5" key="1">
    <citation type="submission" date="2023-06" db="EMBL/GenBank/DDBJ databases">
        <authorList>
            <person name="Jiang Y."/>
            <person name="Liu Q."/>
        </authorList>
    </citation>
    <scope>NUCLEOTIDE SEQUENCE</scope>
    <source>
        <strain evidence="5">CGMCC 1.12089</strain>
    </source>
</reference>
<dbReference type="Pfam" id="PF01648">
    <property type="entry name" value="ACPS"/>
    <property type="match status" value="1"/>
</dbReference>
<dbReference type="InterPro" id="IPR037143">
    <property type="entry name" value="4-PPantetheinyl_Trfase_dom_sf"/>
</dbReference>
<evidence type="ECO:0000256" key="1">
    <source>
        <dbReference type="ARBA" id="ARBA00010990"/>
    </source>
</evidence>
<dbReference type="InterPro" id="IPR055066">
    <property type="entry name" value="AASDHPPT_N"/>
</dbReference>
<dbReference type="Gene3D" id="3.90.470.20">
    <property type="entry name" value="4'-phosphopantetheinyl transferase domain"/>
    <property type="match status" value="2"/>
</dbReference>
<proteinExistence type="inferred from homology"/>
<name>A0ABT7NBQ6_9BURK</name>
<dbReference type="GO" id="GO:0016740">
    <property type="term" value="F:transferase activity"/>
    <property type="evidence" value="ECO:0007669"/>
    <property type="project" value="UniProtKB-KW"/>
</dbReference>
<feature type="domain" description="4'-phosphopantetheinyl transferase" evidence="3">
    <location>
        <begin position="118"/>
        <end position="226"/>
    </location>
</feature>
<evidence type="ECO:0000259" key="4">
    <source>
        <dbReference type="Pfam" id="PF22624"/>
    </source>
</evidence>
<dbReference type="Proteomes" id="UP001174908">
    <property type="component" value="Unassembled WGS sequence"/>
</dbReference>
<dbReference type="InterPro" id="IPR050559">
    <property type="entry name" value="P-Pant_transferase_sf"/>
</dbReference>
<dbReference type="InterPro" id="IPR008278">
    <property type="entry name" value="4-PPantetheinyl_Trfase_dom"/>
</dbReference>
<keyword evidence="6" id="KW-1185">Reference proteome</keyword>
<evidence type="ECO:0000259" key="3">
    <source>
        <dbReference type="Pfam" id="PF01648"/>
    </source>
</evidence>
<comment type="similarity">
    <text evidence="1">Belongs to the P-Pant transferase superfamily. Gsp/Sfp/HetI/AcpT family.</text>
</comment>
<evidence type="ECO:0000256" key="2">
    <source>
        <dbReference type="ARBA" id="ARBA00022679"/>
    </source>
</evidence>
<evidence type="ECO:0000313" key="5">
    <source>
        <dbReference type="EMBL" id="MDM0045305.1"/>
    </source>
</evidence>